<keyword evidence="1" id="KW-0479">Metal-binding</keyword>
<evidence type="ECO:0000313" key="5">
    <source>
        <dbReference type="Proteomes" id="UP000256561"/>
    </source>
</evidence>
<evidence type="ECO:0000313" key="4">
    <source>
        <dbReference type="EMBL" id="RDV29138.1"/>
    </source>
</evidence>
<dbReference type="OrthoDB" id="5500703at2"/>
<dbReference type="EMBL" id="QRHA01000001">
    <property type="protein sequence ID" value="RDV29138.1"/>
    <property type="molecule type" value="Genomic_DNA"/>
</dbReference>
<evidence type="ECO:0000256" key="1">
    <source>
        <dbReference type="ARBA" id="ARBA00022723"/>
    </source>
</evidence>
<accession>A0A3D8MFZ3</accession>
<dbReference type="GO" id="GO:0046872">
    <property type="term" value="F:metal ion binding"/>
    <property type="evidence" value="ECO:0007669"/>
    <property type="project" value="UniProtKB-KW"/>
</dbReference>
<reference evidence="5" key="1">
    <citation type="submission" date="2018-08" db="EMBL/GenBank/DDBJ databases">
        <authorList>
            <person name="Zhang J."/>
            <person name="Du Z.-J."/>
        </authorList>
    </citation>
    <scope>NUCLEOTIDE SEQUENCE [LARGE SCALE GENOMIC DNA]</scope>
    <source>
        <strain evidence="5">KCTC 52655</strain>
    </source>
</reference>
<dbReference type="RefSeq" id="WP_115591428.1">
    <property type="nucleotide sequence ID" value="NZ_QRHA01000001.1"/>
</dbReference>
<protein>
    <submittedName>
        <fullName evidence="4">Aldolase</fullName>
    </submittedName>
</protein>
<dbReference type="InterPro" id="IPR050197">
    <property type="entry name" value="Aldolase_class_II_sugar_metab"/>
</dbReference>
<dbReference type="SMART" id="SM01007">
    <property type="entry name" value="Aldolase_II"/>
    <property type="match status" value="1"/>
</dbReference>
<gene>
    <name evidence="4" type="ORF">DXV75_01355</name>
</gene>
<evidence type="ECO:0000256" key="2">
    <source>
        <dbReference type="ARBA" id="ARBA00023239"/>
    </source>
</evidence>
<dbReference type="InterPro" id="IPR001303">
    <property type="entry name" value="Aldolase_II/adducin_N"/>
</dbReference>
<dbReference type="Proteomes" id="UP000256561">
    <property type="component" value="Unassembled WGS sequence"/>
</dbReference>
<dbReference type="InterPro" id="IPR036409">
    <property type="entry name" value="Aldolase_II/adducin_N_sf"/>
</dbReference>
<dbReference type="SUPFAM" id="SSF53639">
    <property type="entry name" value="AraD/HMP-PK domain-like"/>
    <property type="match status" value="1"/>
</dbReference>
<dbReference type="Pfam" id="PF00596">
    <property type="entry name" value="Aldolase_II"/>
    <property type="match status" value="1"/>
</dbReference>
<organism evidence="4 5">
    <name type="scientific">Alteromonas aestuariivivens</name>
    <dbReference type="NCBI Taxonomy" id="1938339"/>
    <lineage>
        <taxon>Bacteria</taxon>
        <taxon>Pseudomonadati</taxon>
        <taxon>Pseudomonadota</taxon>
        <taxon>Gammaproteobacteria</taxon>
        <taxon>Alteromonadales</taxon>
        <taxon>Alteromonadaceae</taxon>
        <taxon>Alteromonas/Salinimonas group</taxon>
        <taxon>Alteromonas</taxon>
    </lineage>
</organism>
<name>A0A3D8MFZ3_9ALTE</name>
<dbReference type="PANTHER" id="PTHR22789:SF0">
    <property type="entry name" value="3-OXO-TETRONATE 4-PHOSPHATE DECARBOXYLASE-RELATED"/>
    <property type="match status" value="1"/>
</dbReference>
<comment type="caution">
    <text evidence="4">The sequence shown here is derived from an EMBL/GenBank/DDBJ whole genome shotgun (WGS) entry which is preliminary data.</text>
</comment>
<dbReference type="PANTHER" id="PTHR22789">
    <property type="entry name" value="FUCULOSE PHOSPHATE ALDOLASE"/>
    <property type="match status" value="1"/>
</dbReference>
<keyword evidence="2" id="KW-0456">Lyase</keyword>
<keyword evidence="5" id="KW-1185">Reference proteome</keyword>
<dbReference type="GO" id="GO:0019323">
    <property type="term" value="P:pentose catabolic process"/>
    <property type="evidence" value="ECO:0007669"/>
    <property type="project" value="TreeGrafter"/>
</dbReference>
<dbReference type="NCBIfam" id="NF006000">
    <property type="entry name" value="PRK08130.1"/>
    <property type="match status" value="1"/>
</dbReference>
<dbReference type="GO" id="GO:0016832">
    <property type="term" value="F:aldehyde-lyase activity"/>
    <property type="evidence" value="ECO:0007669"/>
    <property type="project" value="TreeGrafter"/>
</dbReference>
<dbReference type="AlphaFoldDB" id="A0A3D8MFZ3"/>
<evidence type="ECO:0000259" key="3">
    <source>
        <dbReference type="SMART" id="SM01007"/>
    </source>
</evidence>
<dbReference type="Gene3D" id="3.40.225.10">
    <property type="entry name" value="Class II aldolase/adducin N-terminal domain"/>
    <property type="match status" value="1"/>
</dbReference>
<dbReference type="GO" id="GO:0005829">
    <property type="term" value="C:cytosol"/>
    <property type="evidence" value="ECO:0007669"/>
    <property type="project" value="TreeGrafter"/>
</dbReference>
<feature type="domain" description="Class II aldolase/adducin N-terminal" evidence="3">
    <location>
        <begin position="10"/>
        <end position="188"/>
    </location>
</feature>
<sequence>MLLTEHIAKQKIVTYAKSIFDRGLTSGASANMSIRIAEGWVMTPTNTCFGFLEADELSVVSHDGTLLKGAPPSKEFRLHKAIYDQRPDDTCVIHLHSTHATALSCLPCDDVTNCVPCYTPYLTMRLGAIAMVPYFAPGDDKLAEAVGAIAASHPGIIMANHGPIVSAPDVEKCVYGMEELEESCKIALMLQGKPANRLLDSEIQELINKFKK</sequence>
<proteinExistence type="predicted"/>